<evidence type="ECO:0000256" key="1">
    <source>
        <dbReference type="ARBA" id="ARBA00009437"/>
    </source>
</evidence>
<dbReference type="CDD" id="cd08415">
    <property type="entry name" value="PBP2_LysR_opines_like"/>
    <property type="match status" value="1"/>
</dbReference>
<proteinExistence type="inferred from homology"/>
<dbReference type="EMBL" id="NPEV01000002">
    <property type="protein sequence ID" value="RAI29823.1"/>
    <property type="molecule type" value="Genomic_DNA"/>
</dbReference>
<dbReference type="InterPro" id="IPR037424">
    <property type="entry name" value="NocR_PBP2"/>
</dbReference>
<evidence type="ECO:0000313" key="6">
    <source>
        <dbReference type="EMBL" id="RAI29823.1"/>
    </source>
</evidence>
<dbReference type="PANTHER" id="PTHR30427:SF1">
    <property type="entry name" value="TRANSCRIPTIONAL ACTIVATOR PROTEIN LYSR"/>
    <property type="match status" value="1"/>
</dbReference>
<dbReference type="GO" id="GO:0043565">
    <property type="term" value="F:sequence-specific DNA binding"/>
    <property type="evidence" value="ECO:0007669"/>
    <property type="project" value="TreeGrafter"/>
</dbReference>
<dbReference type="GO" id="GO:0010628">
    <property type="term" value="P:positive regulation of gene expression"/>
    <property type="evidence" value="ECO:0007669"/>
    <property type="project" value="TreeGrafter"/>
</dbReference>
<dbReference type="Gene3D" id="1.10.10.10">
    <property type="entry name" value="Winged helix-like DNA-binding domain superfamily/Winged helix DNA-binding domain"/>
    <property type="match status" value="1"/>
</dbReference>
<evidence type="ECO:0000256" key="2">
    <source>
        <dbReference type="ARBA" id="ARBA00023015"/>
    </source>
</evidence>
<dbReference type="InterPro" id="IPR036388">
    <property type="entry name" value="WH-like_DNA-bd_sf"/>
</dbReference>
<dbReference type="OrthoDB" id="8479870at2"/>
<sequence length="302" mass="33302">MTVNPAIYEAFQVIMRSGTVSGAAEILGRSQPAVSRMIDKLEQSLGVKLFERRRGRVVPTHAAHLLLDEVEKLFVSLASLDDFGRRLEEGLEQGVGIACLPALGLDFMPEVIARFCRERPQARVALNVRMSVSVEKWVATQQVDFGLAETPFLLSGFRTRIFADTVYVAAIPAGHPLAGEEVLRPEHLRDHRLVGWAVTVSARRTFDDIMQGAGIAPRQVIESTMSAPICNMVKRGLGVAIVDPFTAWAYRDPGLVYRPFRPHLPCRIALLQPETRGPSSLATELIGQAEILRDEVLATVLE</sequence>
<dbReference type="GO" id="GO:0003700">
    <property type="term" value="F:DNA-binding transcription factor activity"/>
    <property type="evidence" value="ECO:0007669"/>
    <property type="project" value="InterPro"/>
</dbReference>
<dbReference type="Gene3D" id="3.40.190.290">
    <property type="match status" value="1"/>
</dbReference>
<dbReference type="Pfam" id="PF00126">
    <property type="entry name" value="HTH_1"/>
    <property type="match status" value="1"/>
</dbReference>
<dbReference type="Proteomes" id="UP000249299">
    <property type="component" value="Unassembled WGS sequence"/>
</dbReference>
<dbReference type="InterPro" id="IPR000847">
    <property type="entry name" value="LysR_HTH_N"/>
</dbReference>
<keyword evidence="2" id="KW-0805">Transcription regulation</keyword>
<keyword evidence="7" id="KW-1185">Reference proteome</keyword>
<keyword evidence="3" id="KW-0238">DNA-binding</keyword>
<evidence type="ECO:0000256" key="4">
    <source>
        <dbReference type="ARBA" id="ARBA00023163"/>
    </source>
</evidence>
<dbReference type="SUPFAM" id="SSF46785">
    <property type="entry name" value="Winged helix' DNA-binding domain"/>
    <property type="match status" value="1"/>
</dbReference>
<dbReference type="PANTHER" id="PTHR30427">
    <property type="entry name" value="TRANSCRIPTIONAL ACTIVATOR PROTEIN LYSR"/>
    <property type="match status" value="1"/>
</dbReference>
<reference evidence="6 7" key="1">
    <citation type="submission" date="2017-07" db="EMBL/GenBank/DDBJ databases">
        <title>Draft Genome Sequences of Select Purple Nonsulfur Bacteria.</title>
        <authorList>
            <person name="Lasarre B."/>
            <person name="Mckinlay J.B."/>
        </authorList>
    </citation>
    <scope>NUCLEOTIDE SEQUENCE [LARGE SCALE GENOMIC DNA]</scope>
    <source>
        <strain evidence="6 7">DSM 11290</strain>
    </source>
</reference>
<protein>
    <submittedName>
        <fullName evidence="6">Transcriptional regulator</fullName>
    </submittedName>
</protein>
<dbReference type="PRINTS" id="PR00039">
    <property type="entry name" value="HTHLYSR"/>
</dbReference>
<evidence type="ECO:0000259" key="5">
    <source>
        <dbReference type="PROSITE" id="PS50931"/>
    </source>
</evidence>
<dbReference type="InterPro" id="IPR036390">
    <property type="entry name" value="WH_DNA-bd_sf"/>
</dbReference>
<name>A0A327JWG6_9HYPH</name>
<dbReference type="AlphaFoldDB" id="A0A327JWG6"/>
<evidence type="ECO:0000256" key="3">
    <source>
        <dbReference type="ARBA" id="ARBA00023125"/>
    </source>
</evidence>
<comment type="similarity">
    <text evidence="1">Belongs to the LysR transcriptional regulatory family.</text>
</comment>
<keyword evidence="4" id="KW-0804">Transcription</keyword>
<organism evidence="6 7">
    <name type="scientific">Rhodobium orientis</name>
    <dbReference type="NCBI Taxonomy" id="34017"/>
    <lineage>
        <taxon>Bacteria</taxon>
        <taxon>Pseudomonadati</taxon>
        <taxon>Pseudomonadota</taxon>
        <taxon>Alphaproteobacteria</taxon>
        <taxon>Hyphomicrobiales</taxon>
        <taxon>Rhodobiaceae</taxon>
        <taxon>Rhodobium</taxon>
    </lineage>
</organism>
<feature type="domain" description="HTH lysR-type" evidence="5">
    <location>
        <begin position="9"/>
        <end position="60"/>
    </location>
</feature>
<dbReference type="InterPro" id="IPR005119">
    <property type="entry name" value="LysR_subst-bd"/>
</dbReference>
<evidence type="ECO:0000313" key="7">
    <source>
        <dbReference type="Proteomes" id="UP000249299"/>
    </source>
</evidence>
<dbReference type="SUPFAM" id="SSF53850">
    <property type="entry name" value="Periplasmic binding protein-like II"/>
    <property type="match status" value="1"/>
</dbReference>
<comment type="caution">
    <text evidence="6">The sequence shown here is derived from an EMBL/GenBank/DDBJ whole genome shotgun (WGS) entry which is preliminary data.</text>
</comment>
<gene>
    <name evidence="6" type="ORF">CH339_02055</name>
</gene>
<dbReference type="PROSITE" id="PS50931">
    <property type="entry name" value="HTH_LYSR"/>
    <property type="match status" value="1"/>
</dbReference>
<accession>A0A327JWG6</accession>
<dbReference type="RefSeq" id="WP_111432614.1">
    <property type="nucleotide sequence ID" value="NZ_JACIGG010000006.1"/>
</dbReference>
<dbReference type="Pfam" id="PF03466">
    <property type="entry name" value="LysR_substrate"/>
    <property type="match status" value="1"/>
</dbReference>